<keyword evidence="5" id="KW-1185">Reference proteome</keyword>
<feature type="transmembrane region" description="Helical" evidence="2">
    <location>
        <begin position="304"/>
        <end position="323"/>
    </location>
</feature>
<evidence type="ECO:0000313" key="4">
    <source>
        <dbReference type="EMBL" id="PST35996.1"/>
    </source>
</evidence>
<feature type="region of interest" description="Disordered" evidence="1">
    <location>
        <begin position="254"/>
        <end position="273"/>
    </location>
</feature>
<dbReference type="InterPro" id="IPR045962">
    <property type="entry name" value="DUF6382"/>
</dbReference>
<protein>
    <submittedName>
        <fullName evidence="4">FHA domain-containing protein</fullName>
    </submittedName>
</protein>
<dbReference type="SMART" id="SM00240">
    <property type="entry name" value="FHA"/>
    <property type="match status" value="1"/>
</dbReference>
<dbReference type="CDD" id="cd00060">
    <property type="entry name" value="FHA"/>
    <property type="match status" value="1"/>
</dbReference>
<gene>
    <name evidence="4" type="ORF">C7U56_14160</name>
</gene>
<organism evidence="4 5">
    <name type="scientific">Clostridium fessum</name>
    <dbReference type="NCBI Taxonomy" id="2126740"/>
    <lineage>
        <taxon>Bacteria</taxon>
        <taxon>Bacillati</taxon>
        <taxon>Bacillota</taxon>
        <taxon>Clostridia</taxon>
        <taxon>Eubacteriales</taxon>
        <taxon>Clostridiaceae</taxon>
        <taxon>Clostridium</taxon>
    </lineage>
</organism>
<dbReference type="SUPFAM" id="SSF49879">
    <property type="entry name" value="SMAD/FHA domain"/>
    <property type="match status" value="1"/>
</dbReference>
<dbReference type="Pfam" id="PF00498">
    <property type="entry name" value="FHA"/>
    <property type="match status" value="1"/>
</dbReference>
<keyword evidence="2" id="KW-0472">Membrane</keyword>
<dbReference type="InterPro" id="IPR008984">
    <property type="entry name" value="SMAD_FHA_dom_sf"/>
</dbReference>
<accession>A0A2T3FL42</accession>
<dbReference type="Gene3D" id="2.60.200.20">
    <property type="match status" value="1"/>
</dbReference>
<reference evidence="4 5" key="1">
    <citation type="submission" date="2018-03" db="EMBL/GenBank/DDBJ databases">
        <title>Lachnoclostridium SNUG30386 gen.nov., sp.nov., isolated from human faeces.</title>
        <authorList>
            <person name="Seo B."/>
            <person name="Jeon K."/>
            <person name="Ko G."/>
        </authorList>
    </citation>
    <scope>NUCLEOTIDE SEQUENCE [LARGE SCALE GENOMIC DNA]</scope>
    <source>
        <strain evidence="4 5">SNUG30386</strain>
    </source>
</reference>
<dbReference type="EMBL" id="PYLO01000006">
    <property type="protein sequence ID" value="PST35996.1"/>
    <property type="molecule type" value="Genomic_DNA"/>
</dbReference>
<evidence type="ECO:0000259" key="3">
    <source>
        <dbReference type="PROSITE" id="PS50006"/>
    </source>
</evidence>
<dbReference type="AlphaFoldDB" id="A0A2T3FL42"/>
<feature type="domain" description="FHA" evidence="3">
    <location>
        <begin position="429"/>
        <end position="479"/>
    </location>
</feature>
<dbReference type="Proteomes" id="UP000241048">
    <property type="component" value="Unassembled WGS sequence"/>
</dbReference>
<dbReference type="Pfam" id="PF19909">
    <property type="entry name" value="DUF6382"/>
    <property type="match status" value="1"/>
</dbReference>
<dbReference type="PROSITE" id="PS50006">
    <property type="entry name" value="FHA_DOMAIN"/>
    <property type="match status" value="1"/>
</dbReference>
<evidence type="ECO:0000256" key="1">
    <source>
        <dbReference type="SAM" id="MobiDB-lite"/>
    </source>
</evidence>
<dbReference type="RefSeq" id="WP_107001758.1">
    <property type="nucleotide sequence ID" value="NZ_JAQDZI010000011.1"/>
</dbReference>
<feature type="transmembrane region" description="Helical" evidence="2">
    <location>
        <begin position="281"/>
        <end position="298"/>
    </location>
</feature>
<keyword evidence="2" id="KW-0812">Transmembrane</keyword>
<evidence type="ECO:0000313" key="5">
    <source>
        <dbReference type="Proteomes" id="UP000241048"/>
    </source>
</evidence>
<proteinExistence type="predicted"/>
<sequence length="506" mass="58224">MEIRYSREMNHNYMIIEAPEEETGYAVQMLSANAIEGLLKFRVRQTEEAREYYYEITSRQPLRRVLEKRTLSGQKLRSILLGVLAVLKRVEEYLLKEEQLLLDPEYLYLEPDHFTVELCLVPGHREEAPQALSKLLGYLLERADHQDREAVVLAYNLYQISLRENYGTADLLRQLSGEDRIFSAEKRNEDEGDPETAGVWADRQEWIEAEQNRRDTLESRSGKMAFDTQTPARKDWKYRQEALYQEKTMKKNLESVENSDEVGEKSERAGGKQKGQWQNRWIKVLGSAVAAGIVYWYVTGEMDVWLYAISGGIGGIVFLRETLAARRKWQVYGGRKKNRGQGEDREESTEVDLSYQDWHQTTPENRWQVYPESEEAYRQELRREEEAQIERAREAGTTLLSASKNGEGTVRLEPVEAGGTVIQISYIPFTLGKHPGLSDACIDRPTVSRLHARIDQKEGVYILTDLNSTNGTSVNGYPLQANETVSLGNGDSIYLADVGYKFWEHR</sequence>
<dbReference type="InterPro" id="IPR050923">
    <property type="entry name" value="Cell_Proc_Reg/RNA_Proc"/>
</dbReference>
<keyword evidence="2" id="KW-1133">Transmembrane helix</keyword>
<dbReference type="InterPro" id="IPR000253">
    <property type="entry name" value="FHA_dom"/>
</dbReference>
<name>A0A2T3FL42_9CLOT</name>
<dbReference type="PANTHER" id="PTHR23308">
    <property type="entry name" value="NUCLEAR INHIBITOR OF PROTEIN PHOSPHATASE-1"/>
    <property type="match status" value="1"/>
</dbReference>
<evidence type="ECO:0000256" key="2">
    <source>
        <dbReference type="SAM" id="Phobius"/>
    </source>
</evidence>
<comment type="caution">
    <text evidence="4">The sequence shown here is derived from an EMBL/GenBank/DDBJ whole genome shotgun (WGS) entry which is preliminary data.</text>
</comment>